<dbReference type="SUPFAM" id="SSF47384">
    <property type="entry name" value="Homodimeric domain of signal transducing histidine kinase"/>
    <property type="match status" value="1"/>
</dbReference>
<evidence type="ECO:0000256" key="3">
    <source>
        <dbReference type="ARBA" id="ARBA00022553"/>
    </source>
</evidence>
<feature type="modified residue" description="4-aspartylphosphate" evidence="4">
    <location>
        <position position="57"/>
    </location>
</feature>
<dbReference type="PANTHER" id="PTHR43547:SF2">
    <property type="entry name" value="HYBRID SIGNAL TRANSDUCTION HISTIDINE KINASE C"/>
    <property type="match status" value="1"/>
</dbReference>
<reference evidence="8 9" key="1">
    <citation type="submission" date="2016-06" db="EMBL/GenBank/DDBJ databases">
        <authorList>
            <person name="Ramos C."/>
            <person name="Pintado A."/>
            <person name="Crespo-Gomez J.I."/>
        </authorList>
    </citation>
    <scope>NUCLEOTIDE SEQUENCE [LARGE SCALE GENOMIC DNA]</scope>
    <source>
        <strain evidence="8 9">AVO110</strain>
    </source>
</reference>
<dbReference type="EMBL" id="LZEU01000001">
    <property type="protein sequence ID" value="MBC9248857.1"/>
    <property type="molecule type" value="Genomic_DNA"/>
</dbReference>
<dbReference type="Gene3D" id="3.30.565.10">
    <property type="entry name" value="Histidine kinase-like ATPase, C-terminal domain"/>
    <property type="match status" value="1"/>
</dbReference>
<dbReference type="SMART" id="SM00387">
    <property type="entry name" value="HATPase_c"/>
    <property type="match status" value="1"/>
</dbReference>
<dbReference type="Gene3D" id="3.40.50.2300">
    <property type="match status" value="2"/>
</dbReference>
<name>A0ABR7RVX5_AQUAC</name>
<dbReference type="Proteomes" id="UP000744555">
    <property type="component" value="Unassembled WGS sequence"/>
</dbReference>
<protein>
    <recommendedName>
        <fullName evidence="2">histidine kinase</fullName>
        <ecNumber evidence="2">2.7.13.3</ecNumber>
    </recommendedName>
</protein>
<gene>
    <name evidence="8" type="ORF">A9179_01075</name>
</gene>
<keyword evidence="3 4" id="KW-0597">Phosphoprotein</keyword>
<dbReference type="PROSITE" id="PS50109">
    <property type="entry name" value="HIS_KIN"/>
    <property type="match status" value="1"/>
</dbReference>
<dbReference type="PROSITE" id="PS50110">
    <property type="entry name" value="RESPONSE_REGULATORY"/>
    <property type="match status" value="2"/>
</dbReference>
<dbReference type="Pfam" id="PF02518">
    <property type="entry name" value="HATPase_c"/>
    <property type="match status" value="1"/>
</dbReference>
<evidence type="ECO:0000259" key="6">
    <source>
        <dbReference type="PROSITE" id="PS50109"/>
    </source>
</evidence>
<evidence type="ECO:0000256" key="1">
    <source>
        <dbReference type="ARBA" id="ARBA00000085"/>
    </source>
</evidence>
<feature type="modified residue" description="4-aspartylphosphate" evidence="4">
    <location>
        <position position="201"/>
    </location>
</feature>
<accession>A0ABR7RVX5</accession>
<dbReference type="EC" id="2.7.13.3" evidence="2"/>
<dbReference type="SUPFAM" id="SSF52172">
    <property type="entry name" value="CheY-like"/>
    <property type="match status" value="2"/>
</dbReference>
<dbReference type="InterPro" id="IPR001789">
    <property type="entry name" value="Sig_transdc_resp-reg_receiver"/>
</dbReference>
<dbReference type="InterPro" id="IPR036890">
    <property type="entry name" value="HATPase_C_sf"/>
</dbReference>
<organism evidence="8 9">
    <name type="scientific">Aquipseudomonas alcaligenes</name>
    <name type="common">Pseudomonas alcaligenes</name>
    <dbReference type="NCBI Taxonomy" id="43263"/>
    <lineage>
        <taxon>Bacteria</taxon>
        <taxon>Pseudomonadati</taxon>
        <taxon>Pseudomonadota</taxon>
        <taxon>Gammaproteobacteria</taxon>
        <taxon>Pseudomonadales</taxon>
        <taxon>Pseudomonadaceae</taxon>
        <taxon>Aquipseudomonas</taxon>
    </lineage>
</organism>
<dbReference type="InterPro" id="IPR003661">
    <property type="entry name" value="HisK_dim/P_dom"/>
</dbReference>
<dbReference type="Pfam" id="PF00072">
    <property type="entry name" value="Response_reg"/>
    <property type="match status" value="2"/>
</dbReference>
<evidence type="ECO:0000259" key="7">
    <source>
        <dbReference type="PROSITE" id="PS50110"/>
    </source>
</evidence>
<evidence type="ECO:0000313" key="8">
    <source>
        <dbReference type="EMBL" id="MBC9248857.1"/>
    </source>
</evidence>
<dbReference type="RefSeq" id="WP_187804020.1">
    <property type="nucleotide sequence ID" value="NZ_LZEU01000001.1"/>
</dbReference>
<dbReference type="InterPro" id="IPR011006">
    <property type="entry name" value="CheY-like_superfamily"/>
</dbReference>
<evidence type="ECO:0000256" key="2">
    <source>
        <dbReference type="ARBA" id="ARBA00012438"/>
    </source>
</evidence>
<sequence>MITAETVFLVVDDADTMRKVNSSQLERLGARHILLANNGAEALATLRLRKVNVIVSDWNMPVMDGLTLLREVRSDPKLASLPFIMITAESSRAQITEAVAAGVSSILIKPYTANDLAQRITRAMSHRPQLPRPPVAEEPMRAPEPRAERRPTLLVVDDVPDNLALIVGLFQDEYRVLAARDGSSALAICTSETPPDLLLLDVMMPHMDGFELAQRLRSHPSASQIPLIFITAMTDKAAQLRGLELGAVDFVSKPVNPKALHLRVVNLLRLVEQRNALQQEYDSMLELERLREEANSLSRHDLKAPLCNILGLARGLLEGGNLLPRQLQILHSLEADCQNLLGMINLAGDLHKIETGRFVLHPVSVDLLAMTRSLCDSARLTYQAKKLTIELVVEDETKLAPLQANADQLLCFSLLNNLLKNACEAAPVQSRVHLELLRSDCIELIMENQPAVPEAFRPQFFEKYASHGKPGGTGLGTYSAKLLAEAQKGSLALETDDQENLTRLRLKLPLV</sequence>
<feature type="domain" description="Histidine kinase" evidence="6">
    <location>
        <begin position="297"/>
        <end position="511"/>
    </location>
</feature>
<feature type="region of interest" description="Disordered" evidence="5">
    <location>
        <begin position="126"/>
        <end position="146"/>
    </location>
</feature>
<dbReference type="PANTHER" id="PTHR43547">
    <property type="entry name" value="TWO-COMPONENT HISTIDINE KINASE"/>
    <property type="match status" value="1"/>
</dbReference>
<proteinExistence type="predicted"/>
<dbReference type="Gene3D" id="1.10.287.130">
    <property type="match status" value="1"/>
</dbReference>
<dbReference type="InterPro" id="IPR003594">
    <property type="entry name" value="HATPase_dom"/>
</dbReference>
<comment type="catalytic activity">
    <reaction evidence="1">
        <text>ATP + protein L-histidine = ADP + protein N-phospho-L-histidine.</text>
        <dbReference type="EC" id="2.7.13.3"/>
    </reaction>
</comment>
<dbReference type="InterPro" id="IPR036097">
    <property type="entry name" value="HisK_dim/P_sf"/>
</dbReference>
<evidence type="ECO:0000256" key="4">
    <source>
        <dbReference type="PROSITE-ProRule" id="PRU00169"/>
    </source>
</evidence>
<dbReference type="InterPro" id="IPR005467">
    <property type="entry name" value="His_kinase_dom"/>
</dbReference>
<keyword evidence="9" id="KW-1185">Reference proteome</keyword>
<dbReference type="SMART" id="SM00448">
    <property type="entry name" value="REC"/>
    <property type="match status" value="2"/>
</dbReference>
<dbReference type="SUPFAM" id="SSF55874">
    <property type="entry name" value="ATPase domain of HSP90 chaperone/DNA topoisomerase II/histidine kinase"/>
    <property type="match status" value="1"/>
</dbReference>
<feature type="domain" description="Response regulatory" evidence="7">
    <location>
        <begin position="7"/>
        <end position="124"/>
    </location>
</feature>
<comment type="caution">
    <text evidence="8">The sequence shown here is derived from an EMBL/GenBank/DDBJ whole genome shotgun (WGS) entry which is preliminary data.</text>
</comment>
<evidence type="ECO:0000256" key="5">
    <source>
        <dbReference type="SAM" id="MobiDB-lite"/>
    </source>
</evidence>
<evidence type="ECO:0000313" key="9">
    <source>
        <dbReference type="Proteomes" id="UP000744555"/>
    </source>
</evidence>
<feature type="domain" description="Response regulatory" evidence="7">
    <location>
        <begin position="152"/>
        <end position="268"/>
    </location>
</feature>
<dbReference type="CDD" id="cd00082">
    <property type="entry name" value="HisKA"/>
    <property type="match status" value="1"/>
</dbReference>